<name>A0A3E2BJE4_9BACT</name>
<reference evidence="1 2" key="1">
    <citation type="submission" date="2018-08" db="EMBL/GenBank/DDBJ databases">
        <title>Genome analysis of the thermophilic bacterium of the candidate phylum Aminicenantes from deep subsurface aquifer revealed its physiology and ecological role.</title>
        <authorList>
            <person name="Kadnikov V.V."/>
            <person name="Mardanov A.V."/>
            <person name="Beletsky A.V."/>
            <person name="Karnachuk O.V."/>
            <person name="Ravin N.V."/>
        </authorList>
    </citation>
    <scope>NUCLEOTIDE SEQUENCE [LARGE SCALE GENOMIC DNA]</scope>
    <source>
        <strain evidence="1">BY38</strain>
    </source>
</reference>
<proteinExistence type="predicted"/>
<organism evidence="1 2">
    <name type="scientific">Candidatus Saccharicenans subterraneus</name>
    <dbReference type="NCBI Taxonomy" id="2508984"/>
    <lineage>
        <taxon>Bacteria</taxon>
        <taxon>Candidatus Aminicenantota</taxon>
        <taxon>Candidatus Aminicenantia</taxon>
        <taxon>Candidatus Aminicenantales</taxon>
        <taxon>Candidatus Saccharicenantaceae</taxon>
        <taxon>Candidatus Saccharicenans</taxon>
    </lineage>
</organism>
<comment type="caution">
    <text evidence="1">The sequence shown here is derived from an EMBL/GenBank/DDBJ whole genome shotgun (WGS) entry which is preliminary data.</text>
</comment>
<evidence type="ECO:0000313" key="2">
    <source>
        <dbReference type="Proteomes" id="UP000257323"/>
    </source>
</evidence>
<dbReference type="Proteomes" id="UP000257323">
    <property type="component" value="Unassembled WGS sequence"/>
</dbReference>
<sequence length="38" mass="4246">MKFFYITTAGIFQLLLARVERRTRVEKSPVVAGAGFGD</sequence>
<evidence type="ECO:0000313" key="1">
    <source>
        <dbReference type="EMBL" id="RFT14855.1"/>
    </source>
</evidence>
<gene>
    <name evidence="1" type="ORF">OP8BY_1453</name>
</gene>
<dbReference type="AlphaFoldDB" id="A0A3E2BJE4"/>
<protein>
    <submittedName>
        <fullName evidence="1">Uncharacterized protein</fullName>
    </submittedName>
</protein>
<dbReference type="EMBL" id="QUAH01000017">
    <property type="protein sequence ID" value="RFT14855.1"/>
    <property type="molecule type" value="Genomic_DNA"/>
</dbReference>
<accession>A0A3E2BJE4</accession>